<dbReference type="GO" id="GO:0015074">
    <property type="term" value="P:DNA integration"/>
    <property type="evidence" value="ECO:0007669"/>
    <property type="project" value="InterPro"/>
</dbReference>
<evidence type="ECO:0000313" key="3">
    <source>
        <dbReference type="Proteomes" id="UP001155901"/>
    </source>
</evidence>
<sequence length="199" mass="22197">MRSAWGHNRTGRNIPSEFPLFATLIRRVDSLQLSFFFNPQQVFFLRASKATGQRPADALRMSEHDIIDGCLIVTQAKTKRPLRISIAGKLAELMARIRARKATHKIVTAGLLTNTNSKRLTPAVLRNHFDEARKKAAAAHPEMADAIVAFHFYDLRAKAAADTGEQRGDQAASDLLGHGNVKTTQRHYLRRGKIVDSTK</sequence>
<comment type="caution">
    <text evidence="2">The sequence shown here is derived from an EMBL/GenBank/DDBJ whole genome shotgun (WGS) entry which is preliminary data.</text>
</comment>
<evidence type="ECO:0000259" key="1">
    <source>
        <dbReference type="PROSITE" id="PS51898"/>
    </source>
</evidence>
<name>A0AA41HG92_9BURK</name>
<reference evidence="2" key="1">
    <citation type="submission" date="2021-07" db="EMBL/GenBank/DDBJ databases">
        <title>Characterization of violacein-producing bacteria and related species.</title>
        <authorList>
            <person name="Wilson H.S."/>
            <person name="De Leon M.E."/>
        </authorList>
    </citation>
    <scope>NUCLEOTIDE SEQUENCE</scope>
    <source>
        <strain evidence="2">HSC-15S17</strain>
    </source>
</reference>
<dbReference type="GO" id="GO:0006310">
    <property type="term" value="P:DNA recombination"/>
    <property type="evidence" value="ECO:0007669"/>
    <property type="project" value="InterPro"/>
</dbReference>
<dbReference type="PROSITE" id="PS51898">
    <property type="entry name" value="TYR_RECOMBINASE"/>
    <property type="match status" value="1"/>
</dbReference>
<accession>A0AA41HG92</accession>
<proteinExistence type="predicted"/>
<dbReference type="GO" id="GO:0003677">
    <property type="term" value="F:DNA binding"/>
    <property type="evidence" value="ECO:0007669"/>
    <property type="project" value="InterPro"/>
</dbReference>
<dbReference type="RefSeq" id="WP_217944853.1">
    <property type="nucleotide sequence ID" value="NZ_JAHTGR010000014.1"/>
</dbReference>
<evidence type="ECO:0000313" key="2">
    <source>
        <dbReference type="EMBL" id="MBV6323914.1"/>
    </source>
</evidence>
<dbReference type="Proteomes" id="UP001155901">
    <property type="component" value="Unassembled WGS sequence"/>
</dbReference>
<dbReference type="AlphaFoldDB" id="A0AA41HG92"/>
<protein>
    <submittedName>
        <fullName evidence="2">Tyrosine-type recombinase/integrase</fullName>
    </submittedName>
</protein>
<organism evidence="2 3">
    <name type="scientific">Duganella violaceipulchra</name>
    <dbReference type="NCBI Taxonomy" id="2849652"/>
    <lineage>
        <taxon>Bacteria</taxon>
        <taxon>Pseudomonadati</taxon>
        <taxon>Pseudomonadota</taxon>
        <taxon>Betaproteobacteria</taxon>
        <taxon>Burkholderiales</taxon>
        <taxon>Oxalobacteraceae</taxon>
        <taxon>Telluria group</taxon>
        <taxon>Duganella</taxon>
    </lineage>
</organism>
<dbReference type="InterPro" id="IPR002104">
    <property type="entry name" value="Integrase_catalytic"/>
</dbReference>
<dbReference type="Pfam" id="PF00589">
    <property type="entry name" value="Phage_integrase"/>
    <property type="match status" value="1"/>
</dbReference>
<feature type="domain" description="Tyr recombinase" evidence="1">
    <location>
        <begin position="9"/>
        <end position="199"/>
    </location>
</feature>
<dbReference type="EMBL" id="JAHTGR010000014">
    <property type="protein sequence ID" value="MBV6323914.1"/>
    <property type="molecule type" value="Genomic_DNA"/>
</dbReference>
<gene>
    <name evidence="2" type="ORF">KVP70_23545</name>
</gene>